<dbReference type="eggNOG" id="arCOG12293">
    <property type="taxonomic scope" value="Archaea"/>
</dbReference>
<dbReference type="AlphaFoldDB" id="G0EE85"/>
<dbReference type="EMBL" id="CP002838">
    <property type="protein sequence ID" value="AEM38779.1"/>
    <property type="molecule type" value="Genomic_DNA"/>
</dbReference>
<gene>
    <name evidence="2" type="ordered locus">Pyrfu_0910</name>
</gene>
<evidence type="ECO:0000313" key="2">
    <source>
        <dbReference type="EMBL" id="AEM38779.1"/>
    </source>
</evidence>
<dbReference type="Proteomes" id="UP000001037">
    <property type="component" value="Chromosome"/>
</dbReference>
<keyword evidence="1" id="KW-0175">Coiled coil</keyword>
<keyword evidence="3" id="KW-1185">Reference proteome</keyword>
<evidence type="ECO:0000256" key="1">
    <source>
        <dbReference type="SAM" id="Coils"/>
    </source>
</evidence>
<proteinExistence type="predicted"/>
<name>G0EE85_PYRF1</name>
<sequence>MLPETNVDSAAARCSIVYGVWSNPIAYHTGKLLSIVASLPDNEYIENVRVILEGGDAEMISLHWAVFNTLVYNWARFEEDCRGRRRCKISDYLPEGVDPRQASSFFNDETRRVIVQACVDLAPDWVIPSWVKWVAGRYGIDLSVLRGLSWGELLGRLADYSVYVWGLRGLTASYMEFFQMEGMEYALVVVSHVHWEIVEATAEPLEAALEPIRRRFSVTLEEVRKASFEAGLRFAESEGRSRLGLREVSERAVRRLREALVETLEEVREAKKDS</sequence>
<dbReference type="HOGENOM" id="CLU_1014173_0_0_2"/>
<reference evidence="2 3" key="1">
    <citation type="journal article" date="2011" name="Stand. Genomic Sci.">
        <title>Complete genome sequence of the hyperthermophilic chemolithoautotroph Pyrolobus fumarii type strain (1A).</title>
        <authorList>
            <person name="Anderson I."/>
            <person name="Goker M."/>
            <person name="Nolan M."/>
            <person name="Lucas S."/>
            <person name="Hammon N."/>
            <person name="Deshpande S."/>
            <person name="Cheng J.F."/>
            <person name="Tapia R."/>
            <person name="Han C."/>
            <person name="Goodwin L."/>
            <person name="Pitluck S."/>
            <person name="Huntemann M."/>
            <person name="Liolios K."/>
            <person name="Ivanova N."/>
            <person name="Pagani I."/>
            <person name="Mavromatis K."/>
            <person name="Ovchinikova G."/>
            <person name="Pati A."/>
            <person name="Chen A."/>
            <person name="Palaniappan K."/>
            <person name="Land M."/>
            <person name="Hauser L."/>
            <person name="Brambilla E.M."/>
            <person name="Huber H."/>
            <person name="Yasawong M."/>
            <person name="Rohde M."/>
            <person name="Spring S."/>
            <person name="Abt B."/>
            <person name="Sikorski J."/>
            <person name="Wirth R."/>
            <person name="Detter J.C."/>
            <person name="Woyke T."/>
            <person name="Bristow J."/>
            <person name="Eisen J.A."/>
            <person name="Markowitz V."/>
            <person name="Hugenholtz P."/>
            <person name="Kyrpides N.C."/>
            <person name="Klenk H.P."/>
            <person name="Lapidus A."/>
        </authorList>
    </citation>
    <scope>NUCLEOTIDE SEQUENCE [LARGE SCALE GENOMIC DNA]</scope>
    <source>
        <strain evidence="3">DSM 11204 / 1A</strain>
    </source>
</reference>
<feature type="coiled-coil region" evidence="1">
    <location>
        <begin position="246"/>
        <end position="273"/>
    </location>
</feature>
<organism evidence="2 3">
    <name type="scientific">Pyrolobus fumarii (strain DSM 11204 / 1A)</name>
    <dbReference type="NCBI Taxonomy" id="694429"/>
    <lineage>
        <taxon>Archaea</taxon>
        <taxon>Thermoproteota</taxon>
        <taxon>Thermoprotei</taxon>
        <taxon>Desulfurococcales</taxon>
        <taxon>Pyrodictiaceae</taxon>
        <taxon>Pyrolobus</taxon>
    </lineage>
</organism>
<dbReference type="KEGG" id="pfm:Pyrfu_0910"/>
<dbReference type="STRING" id="694429.Pyrfu_0910"/>
<evidence type="ECO:0000313" key="3">
    <source>
        <dbReference type="Proteomes" id="UP000001037"/>
    </source>
</evidence>
<protein>
    <submittedName>
        <fullName evidence="2">Uncharacterized protein</fullName>
    </submittedName>
</protein>
<dbReference type="InParanoid" id="G0EE85"/>
<accession>G0EE85</accession>